<feature type="region of interest" description="Disordered" evidence="1">
    <location>
        <begin position="197"/>
        <end position="275"/>
    </location>
</feature>
<organism evidence="3">
    <name type="scientific">Tuwongella immobilis</name>
    <dbReference type="NCBI Taxonomy" id="692036"/>
    <lineage>
        <taxon>Bacteria</taxon>
        <taxon>Pseudomonadati</taxon>
        <taxon>Planctomycetota</taxon>
        <taxon>Planctomycetia</taxon>
        <taxon>Gemmatales</taxon>
        <taxon>Gemmataceae</taxon>
        <taxon>Tuwongella</taxon>
    </lineage>
</organism>
<dbReference type="RefSeq" id="WP_162656795.1">
    <property type="nucleotide sequence ID" value="NZ_LR593887.1"/>
</dbReference>
<evidence type="ECO:0000313" key="4">
    <source>
        <dbReference type="Proteomes" id="UP000464378"/>
    </source>
</evidence>
<dbReference type="AlphaFoldDB" id="A0A6C2YJR8"/>
<feature type="compositionally biased region" description="Pro residues" evidence="1">
    <location>
        <begin position="241"/>
        <end position="260"/>
    </location>
</feature>
<protein>
    <submittedName>
        <fullName evidence="3">Uncharacterized protein</fullName>
    </submittedName>
</protein>
<accession>A0A6C2YJR8</accession>
<dbReference type="InParanoid" id="A0A6C2YJR8"/>
<feature type="signal peptide" evidence="2">
    <location>
        <begin position="1"/>
        <end position="20"/>
    </location>
</feature>
<feature type="compositionally biased region" description="Polar residues" evidence="1">
    <location>
        <begin position="262"/>
        <end position="275"/>
    </location>
</feature>
<feature type="compositionally biased region" description="Basic and acidic residues" evidence="1">
    <location>
        <begin position="211"/>
        <end position="226"/>
    </location>
</feature>
<evidence type="ECO:0000256" key="1">
    <source>
        <dbReference type="SAM" id="MobiDB-lite"/>
    </source>
</evidence>
<proteinExistence type="predicted"/>
<dbReference type="Proteomes" id="UP000464378">
    <property type="component" value="Chromosome"/>
</dbReference>
<reference evidence="3" key="1">
    <citation type="submission" date="2019-04" db="EMBL/GenBank/DDBJ databases">
        <authorList>
            <consortium name="Science for Life Laboratories"/>
        </authorList>
    </citation>
    <scope>NUCLEOTIDE SEQUENCE</scope>
    <source>
        <strain evidence="3">MBLW1</strain>
    </source>
</reference>
<feature type="chain" id="PRO_5036383854" evidence="2">
    <location>
        <begin position="21"/>
        <end position="275"/>
    </location>
</feature>
<evidence type="ECO:0000313" key="3">
    <source>
        <dbReference type="EMBL" id="VIP01614.1"/>
    </source>
</evidence>
<keyword evidence="2" id="KW-0732">Signal</keyword>
<gene>
    <name evidence="3" type="ORF">GMBLW1_23460</name>
</gene>
<dbReference type="EMBL" id="LR593887">
    <property type="protein sequence ID" value="VTR98931.1"/>
    <property type="molecule type" value="Genomic_DNA"/>
</dbReference>
<name>A0A6C2YJR8_9BACT</name>
<evidence type="ECO:0000256" key="2">
    <source>
        <dbReference type="SAM" id="SignalP"/>
    </source>
</evidence>
<keyword evidence="4" id="KW-1185">Reference proteome</keyword>
<sequence>MKSGWWVLLILLGMSPRVVAEDSALTPRFIQTRVFHLPFQQLVEQSPKTKYLLWMSHHDLPWVKVATATAEDRHFRVKVPHDGTFDYAVQVVTPEKTYPKISELRASMRVRVDTHAPSIVMEFRHSAPSKAMVMWEARDDSDGPLKVTLQCRYLGQSEWSEIPQKFNASDSFAWTGVQRPMEARTLVRDAAGNSAKSNVVLVKPNPQEEAPPGKRDPLLDREDRDGLPFMPPPPLDRDESPLPPPALPRTPTSLIPPPDPLYSSTPANHSSKPMR</sequence>
<dbReference type="KEGG" id="tim:GMBLW1_23460"/>
<dbReference type="EMBL" id="LR586016">
    <property type="protein sequence ID" value="VIP01614.1"/>
    <property type="molecule type" value="Genomic_DNA"/>
</dbReference>